<feature type="compositionally biased region" description="Polar residues" evidence="1">
    <location>
        <begin position="79"/>
        <end position="92"/>
    </location>
</feature>
<sequence length="483" mass="53742">MSVEVETHDLPLPLVARLFHSLQRRLGLVGHSQQQDHDQTPGQSPTTSRRPRNRLRRSRLPPPSTDRPPNGHTKEPNQRLRSFSIRTRNGGTIFTPPWKRPRPPVQPFTLHLPDDVLRTIFELAAEDLDTACSLVLVAFHVRTWVDPILYSTVRLEGLDAIRLFARTIHDSISGEYASNGETNDRGVHPLTRIAKPPDFFGCVRSLALLPHEERVLLFFRDTVRDANLILHSCHGVIELEASGDFLRRTDVSGGTVETPNAGTGDADSSGGSIDPVIATPNPIVTPQGSNERALMRPTHLTLVPPTLNVSFRLPILSNVTHLHYSSSLPRNLNFLGILLALTHLALDYQVGVATVRTDGLLQLVRTALEWGNLILPPEEEHSSEDAEPEASSSAPGQADDPEEEQQAAIPRPAPRLTMLVVRVLLRPRMEDSDRAGEAWRKLANLAQTESRLVYFESQGLFGEDVWNAAKERLSISWYRDSIS</sequence>
<feature type="region of interest" description="Disordered" evidence="1">
    <location>
        <begin position="30"/>
        <end position="100"/>
    </location>
</feature>
<keyword evidence="3" id="KW-1185">Reference proteome</keyword>
<organism evidence="2 3">
    <name type="scientific">Serendipita vermifera MAFF 305830</name>
    <dbReference type="NCBI Taxonomy" id="933852"/>
    <lineage>
        <taxon>Eukaryota</taxon>
        <taxon>Fungi</taxon>
        <taxon>Dikarya</taxon>
        <taxon>Basidiomycota</taxon>
        <taxon>Agaricomycotina</taxon>
        <taxon>Agaricomycetes</taxon>
        <taxon>Sebacinales</taxon>
        <taxon>Serendipitaceae</taxon>
        <taxon>Serendipita</taxon>
    </lineage>
</organism>
<evidence type="ECO:0000313" key="2">
    <source>
        <dbReference type="EMBL" id="KIM32428.1"/>
    </source>
</evidence>
<reference evidence="2 3" key="1">
    <citation type="submission" date="2014-04" db="EMBL/GenBank/DDBJ databases">
        <authorList>
            <consortium name="DOE Joint Genome Institute"/>
            <person name="Kuo A."/>
            <person name="Zuccaro A."/>
            <person name="Kohler A."/>
            <person name="Nagy L.G."/>
            <person name="Floudas D."/>
            <person name="Copeland A."/>
            <person name="Barry K.W."/>
            <person name="Cichocki N."/>
            <person name="Veneault-Fourrey C."/>
            <person name="LaButti K."/>
            <person name="Lindquist E.A."/>
            <person name="Lipzen A."/>
            <person name="Lundell T."/>
            <person name="Morin E."/>
            <person name="Murat C."/>
            <person name="Sun H."/>
            <person name="Tunlid A."/>
            <person name="Henrissat B."/>
            <person name="Grigoriev I.V."/>
            <person name="Hibbett D.S."/>
            <person name="Martin F."/>
            <person name="Nordberg H.P."/>
            <person name="Cantor M.N."/>
            <person name="Hua S.X."/>
        </authorList>
    </citation>
    <scope>NUCLEOTIDE SEQUENCE [LARGE SCALE GENOMIC DNA]</scope>
    <source>
        <strain evidence="2 3">MAFF 305830</strain>
    </source>
</reference>
<protein>
    <submittedName>
        <fullName evidence="2">Uncharacterized protein</fullName>
    </submittedName>
</protein>
<name>A0A0C2X2D5_SERVB</name>
<dbReference type="OrthoDB" id="3262055at2759"/>
<reference evidence="3" key="2">
    <citation type="submission" date="2015-01" db="EMBL/GenBank/DDBJ databases">
        <title>Evolutionary Origins and Diversification of the Mycorrhizal Mutualists.</title>
        <authorList>
            <consortium name="DOE Joint Genome Institute"/>
            <consortium name="Mycorrhizal Genomics Consortium"/>
            <person name="Kohler A."/>
            <person name="Kuo A."/>
            <person name="Nagy L.G."/>
            <person name="Floudas D."/>
            <person name="Copeland A."/>
            <person name="Barry K.W."/>
            <person name="Cichocki N."/>
            <person name="Veneault-Fourrey C."/>
            <person name="LaButti K."/>
            <person name="Lindquist E.A."/>
            <person name="Lipzen A."/>
            <person name="Lundell T."/>
            <person name="Morin E."/>
            <person name="Murat C."/>
            <person name="Riley R."/>
            <person name="Ohm R."/>
            <person name="Sun H."/>
            <person name="Tunlid A."/>
            <person name="Henrissat B."/>
            <person name="Grigoriev I.V."/>
            <person name="Hibbett D.S."/>
            <person name="Martin F."/>
        </authorList>
    </citation>
    <scope>NUCLEOTIDE SEQUENCE [LARGE SCALE GENOMIC DNA]</scope>
    <source>
        <strain evidence="3">MAFF 305830</strain>
    </source>
</reference>
<dbReference type="AlphaFoldDB" id="A0A0C2X2D5"/>
<proteinExistence type="predicted"/>
<feature type="compositionally biased region" description="Basic residues" evidence="1">
    <location>
        <begin position="49"/>
        <end position="59"/>
    </location>
</feature>
<dbReference type="EMBL" id="KN824280">
    <property type="protein sequence ID" value="KIM32428.1"/>
    <property type="molecule type" value="Genomic_DNA"/>
</dbReference>
<feature type="region of interest" description="Disordered" evidence="1">
    <location>
        <begin position="378"/>
        <end position="410"/>
    </location>
</feature>
<evidence type="ECO:0000313" key="3">
    <source>
        <dbReference type="Proteomes" id="UP000054097"/>
    </source>
</evidence>
<accession>A0A0C2X2D5</accession>
<gene>
    <name evidence="2" type="ORF">M408DRAFT_327000</name>
</gene>
<evidence type="ECO:0000256" key="1">
    <source>
        <dbReference type="SAM" id="MobiDB-lite"/>
    </source>
</evidence>
<dbReference type="HOGENOM" id="CLU_565205_0_0_1"/>
<feature type="region of interest" description="Disordered" evidence="1">
    <location>
        <begin position="252"/>
        <end position="272"/>
    </location>
</feature>
<dbReference type="Proteomes" id="UP000054097">
    <property type="component" value="Unassembled WGS sequence"/>
</dbReference>